<organism evidence="2">
    <name type="scientific">Fusarium clavum</name>
    <dbReference type="NCBI Taxonomy" id="2594811"/>
    <lineage>
        <taxon>Eukaryota</taxon>
        <taxon>Fungi</taxon>
        <taxon>Dikarya</taxon>
        <taxon>Ascomycota</taxon>
        <taxon>Pezizomycotina</taxon>
        <taxon>Sordariomycetes</taxon>
        <taxon>Hypocreomycetidae</taxon>
        <taxon>Hypocreales</taxon>
        <taxon>Nectriaceae</taxon>
        <taxon>Fusarium</taxon>
        <taxon>Fusarium incarnatum-equiseti species complex</taxon>
    </lineage>
</organism>
<accession>A0A090ME25</accession>
<feature type="compositionally biased region" description="Basic residues" evidence="1">
    <location>
        <begin position="101"/>
        <end position="112"/>
    </location>
</feature>
<gene>
    <name evidence="2" type="ORF">BN850_0112170</name>
</gene>
<reference evidence="2" key="1">
    <citation type="submission" date="2013-05" db="EMBL/GenBank/DDBJ databases">
        <title>Draft genome sequences of six wheat associated Fusarium spp. isolates.</title>
        <authorList>
            <person name="Moolhuijzen P.M."/>
            <person name="Manners J.M."/>
            <person name="Wilcox S."/>
            <person name="Bellgard M.I."/>
            <person name="Gardiner D.M."/>
        </authorList>
    </citation>
    <scope>NUCLEOTIDE SEQUENCE</scope>
    <source>
        <strain evidence="2">CS3069</strain>
    </source>
</reference>
<feature type="region of interest" description="Disordered" evidence="1">
    <location>
        <begin position="26"/>
        <end position="112"/>
    </location>
</feature>
<comment type="caution">
    <text evidence="2">The sequence shown here is derived from an EMBL/GenBank/DDBJ whole genome shotgun (WGS) entry which is preliminary data.</text>
</comment>
<sequence>MVATAETAARVTVVKAIQATETLAMETLSPPSQEGSNVWYVPTGNQKDQKNGDGSSQQSQSYDNGQWHGPEAYSKPKVHGHGHGGSHRGSTSWDGKGWRVGSRRSMAKRYLA</sequence>
<name>A0A090ME25_9HYPO</name>
<evidence type="ECO:0000256" key="1">
    <source>
        <dbReference type="SAM" id="MobiDB-lite"/>
    </source>
</evidence>
<feature type="compositionally biased region" description="Basic residues" evidence="1">
    <location>
        <begin position="76"/>
        <end position="86"/>
    </location>
</feature>
<dbReference type="AlphaFoldDB" id="A0A090ME25"/>
<protein>
    <submittedName>
        <fullName evidence="2">WGS project CBMI000000000 data, contig CS3069_c003866</fullName>
    </submittedName>
</protein>
<dbReference type="EMBL" id="CBMI010003864">
    <property type="protein sequence ID" value="CEG05403.1"/>
    <property type="molecule type" value="Genomic_DNA"/>
</dbReference>
<evidence type="ECO:0000313" key="2">
    <source>
        <dbReference type="EMBL" id="CEG05403.1"/>
    </source>
</evidence>
<proteinExistence type="predicted"/>